<evidence type="ECO:0000313" key="2">
    <source>
        <dbReference type="Proteomes" id="UP001552299"/>
    </source>
</evidence>
<protein>
    <submittedName>
        <fullName evidence="1">Uncharacterized protein</fullName>
    </submittedName>
</protein>
<reference evidence="1 2" key="1">
    <citation type="journal article" date="2024" name="Plant Biotechnol. J.">
        <title>Dendrobium thyrsiflorum genome and its molecular insights into genes involved in important horticultural traits.</title>
        <authorList>
            <person name="Chen B."/>
            <person name="Wang J.Y."/>
            <person name="Zheng P.J."/>
            <person name="Li K.L."/>
            <person name="Liang Y.M."/>
            <person name="Chen X.F."/>
            <person name="Zhang C."/>
            <person name="Zhao X."/>
            <person name="He X."/>
            <person name="Zhang G.Q."/>
            <person name="Liu Z.J."/>
            <person name="Xu Q."/>
        </authorList>
    </citation>
    <scope>NUCLEOTIDE SEQUENCE [LARGE SCALE GENOMIC DNA]</scope>
    <source>
        <strain evidence="1">GZMU011</strain>
    </source>
</reference>
<dbReference type="AlphaFoldDB" id="A0ABD0V340"/>
<name>A0ABD0V340_DENTH</name>
<proteinExistence type="predicted"/>
<keyword evidence="2" id="KW-1185">Reference proteome</keyword>
<accession>A0ABD0V340</accession>
<sequence>MGEQTFQLLLTVKQVGKAGDRKASGFFDEMRDKQIYHYESKIIYTVREKSVCHADSMFSYIVIEYCIKNKVQSRKTDTKFYNGFNIKIGFWKKVKRDLLNPKQGEEGSNRAGRRRRVALTGWRRRNAGDGEGGLAAATDRWIGQRRRWARFLLCANKSLRRLGGSGPGIGREGGVP</sequence>
<gene>
    <name evidence="1" type="ORF">M5K25_012102</name>
</gene>
<comment type="caution">
    <text evidence="1">The sequence shown here is derived from an EMBL/GenBank/DDBJ whole genome shotgun (WGS) entry which is preliminary data.</text>
</comment>
<dbReference type="Proteomes" id="UP001552299">
    <property type="component" value="Unassembled WGS sequence"/>
</dbReference>
<evidence type="ECO:0000313" key="1">
    <source>
        <dbReference type="EMBL" id="KAL0917061.1"/>
    </source>
</evidence>
<dbReference type="EMBL" id="JANQDX010000010">
    <property type="protein sequence ID" value="KAL0917061.1"/>
    <property type="molecule type" value="Genomic_DNA"/>
</dbReference>
<organism evidence="1 2">
    <name type="scientific">Dendrobium thyrsiflorum</name>
    <name type="common">Pinecone-like raceme dendrobium</name>
    <name type="synonym">Orchid</name>
    <dbReference type="NCBI Taxonomy" id="117978"/>
    <lineage>
        <taxon>Eukaryota</taxon>
        <taxon>Viridiplantae</taxon>
        <taxon>Streptophyta</taxon>
        <taxon>Embryophyta</taxon>
        <taxon>Tracheophyta</taxon>
        <taxon>Spermatophyta</taxon>
        <taxon>Magnoliopsida</taxon>
        <taxon>Liliopsida</taxon>
        <taxon>Asparagales</taxon>
        <taxon>Orchidaceae</taxon>
        <taxon>Epidendroideae</taxon>
        <taxon>Malaxideae</taxon>
        <taxon>Dendrobiinae</taxon>
        <taxon>Dendrobium</taxon>
    </lineage>
</organism>